<dbReference type="CDD" id="cd07041">
    <property type="entry name" value="STAS_RsbR_RsbS_like"/>
    <property type="match status" value="1"/>
</dbReference>
<keyword evidence="4" id="KW-1185">Reference proteome</keyword>
<name>A0A1Y0IV20_9BACL</name>
<gene>
    <name evidence="3" type="ORF">CBW65_21045</name>
</gene>
<dbReference type="PANTHER" id="PTHR33745:SF3">
    <property type="entry name" value="RSBT CO-ANTAGONIST PROTEIN RSBRC"/>
    <property type="match status" value="1"/>
</dbReference>
<evidence type="ECO:0000256" key="1">
    <source>
        <dbReference type="ARBA" id="ARBA00022553"/>
    </source>
</evidence>
<dbReference type="Proteomes" id="UP000195437">
    <property type="component" value="Chromosome"/>
</dbReference>
<dbReference type="OrthoDB" id="2379721at2"/>
<dbReference type="InterPro" id="IPR002645">
    <property type="entry name" value="STAS_dom"/>
</dbReference>
<sequence length="276" mass="31591">MNLQERAQQSHDWEAFLLSHQEAFDRQYAQELQRANVYEFMIETEYVGNTDFYQHFRMVALYLAQSEAHMLQEIGYRRGITAAKHDLPIRYIGQLIPAFRRTYWTLLQEFSAGKPYAADDFFELEGLTNHLVDLYSQSYYTGFLEHKETQLRLHRELVEELSVPVIPLSATKAILPLIGMIDTFRAQKIQDQVLEQVAEHGVTLIILDLSGVPMMDTAVAGTLFRLLDGIRLLGCEAMVTGIRPEIAMTMVELGLRMPEEVQTKGSLKQVLASYGL</sequence>
<dbReference type="SUPFAM" id="SSF52091">
    <property type="entry name" value="SpoIIaa-like"/>
    <property type="match status" value="1"/>
</dbReference>
<evidence type="ECO:0000313" key="4">
    <source>
        <dbReference type="Proteomes" id="UP000195437"/>
    </source>
</evidence>
<dbReference type="KEGG" id="tum:CBW65_21045"/>
<dbReference type="PANTHER" id="PTHR33745">
    <property type="entry name" value="RSBT ANTAGONIST PROTEIN RSBS-RELATED"/>
    <property type="match status" value="1"/>
</dbReference>
<dbReference type="InterPro" id="IPR051932">
    <property type="entry name" value="Bact_StressResp_Reg"/>
</dbReference>
<dbReference type="EMBL" id="CP021434">
    <property type="protein sequence ID" value="ARU63184.1"/>
    <property type="molecule type" value="Genomic_DNA"/>
</dbReference>
<dbReference type="Gene3D" id="3.30.750.24">
    <property type="entry name" value="STAS domain"/>
    <property type="match status" value="1"/>
</dbReference>
<keyword evidence="1" id="KW-0597">Phosphoprotein</keyword>
<dbReference type="InterPro" id="IPR036513">
    <property type="entry name" value="STAS_dom_sf"/>
</dbReference>
<evidence type="ECO:0000259" key="2">
    <source>
        <dbReference type="PROSITE" id="PS50801"/>
    </source>
</evidence>
<dbReference type="PROSITE" id="PS50801">
    <property type="entry name" value="STAS"/>
    <property type="match status" value="1"/>
</dbReference>
<dbReference type="Pfam" id="PF01740">
    <property type="entry name" value="STAS"/>
    <property type="match status" value="1"/>
</dbReference>
<proteinExistence type="predicted"/>
<accession>A0A1Y0IV20</accession>
<dbReference type="AlphaFoldDB" id="A0A1Y0IV20"/>
<reference evidence="4" key="1">
    <citation type="submission" date="2017-05" db="EMBL/GenBank/DDBJ databases">
        <authorList>
            <person name="Sung H."/>
        </authorList>
    </citation>
    <scope>NUCLEOTIDE SEQUENCE [LARGE SCALE GENOMIC DNA]</scope>
    <source>
        <strain evidence="4">AR23208</strain>
    </source>
</reference>
<organism evidence="3 4">
    <name type="scientific">Tumebacillus avium</name>
    <dbReference type="NCBI Taxonomy" id="1903704"/>
    <lineage>
        <taxon>Bacteria</taxon>
        <taxon>Bacillati</taxon>
        <taxon>Bacillota</taxon>
        <taxon>Bacilli</taxon>
        <taxon>Bacillales</taxon>
        <taxon>Alicyclobacillaceae</taxon>
        <taxon>Tumebacillus</taxon>
    </lineage>
</organism>
<dbReference type="RefSeq" id="WP_087458528.1">
    <property type="nucleotide sequence ID" value="NZ_CP021434.1"/>
</dbReference>
<evidence type="ECO:0000313" key="3">
    <source>
        <dbReference type="EMBL" id="ARU63184.1"/>
    </source>
</evidence>
<feature type="domain" description="STAS" evidence="2">
    <location>
        <begin position="174"/>
        <end position="274"/>
    </location>
</feature>
<protein>
    <recommendedName>
        <fullName evidence="2">STAS domain-containing protein</fullName>
    </recommendedName>
</protein>